<keyword evidence="3 6" id="KW-1133">Transmembrane helix</keyword>
<dbReference type="GO" id="GO:0016020">
    <property type="term" value="C:membrane"/>
    <property type="evidence" value="ECO:0007669"/>
    <property type="project" value="UniProtKB-SubCell"/>
</dbReference>
<feature type="transmembrane region" description="Helical" evidence="6">
    <location>
        <begin position="84"/>
        <end position="106"/>
    </location>
</feature>
<dbReference type="AlphaFoldDB" id="A0AAV9HDX7"/>
<dbReference type="Proteomes" id="UP001321749">
    <property type="component" value="Unassembled WGS sequence"/>
</dbReference>
<dbReference type="InterPro" id="IPR035952">
    <property type="entry name" value="Rhomboid-like_sf"/>
</dbReference>
<keyword evidence="2 6" id="KW-0812">Transmembrane</keyword>
<keyword evidence="8" id="KW-1185">Reference proteome</keyword>
<accession>A0AAV9HDX7</accession>
<sequence length="273" mass="30370">MSFTSTPVTRTLVVGLFASSIAASLFDVKHYFYISIGTHIFGYRQLWRFLTYQLCYTNSSEVLFAAMVLYNARVVEQRWGSRKFASFILVTALFTSVIPPLLLTVILRPLSWGVFDFLPAGPTPIIFAILSQYHAMIPHMYKYKVALSAGPPAGRDTPGVTFSDKTTKYVMAAQVAMSQFPGSLLGAVVGWLVGNAWRNELLPGSMTSWRVPGWVVGIRDKRTNAEFENMRRRLESEGAPSGSASGVQQPNQADGNRRRTMPQQIIDEVRGAF</sequence>
<protein>
    <recommendedName>
        <fullName evidence="9">Peptidase S54 rhomboid domain-containing protein</fullName>
    </recommendedName>
</protein>
<comment type="caution">
    <text evidence="7">The sequence shown here is derived from an EMBL/GenBank/DDBJ whole genome shotgun (WGS) entry which is preliminary data.</text>
</comment>
<feature type="compositionally biased region" description="Low complexity" evidence="5">
    <location>
        <begin position="237"/>
        <end position="246"/>
    </location>
</feature>
<comment type="subcellular location">
    <subcellularLocation>
        <location evidence="1">Membrane</location>
        <topology evidence="1">Multi-pass membrane protein</topology>
    </subcellularLocation>
</comment>
<evidence type="ECO:0000256" key="4">
    <source>
        <dbReference type="ARBA" id="ARBA00023136"/>
    </source>
</evidence>
<dbReference type="PANTHER" id="PTHR43066">
    <property type="entry name" value="RHOMBOID-RELATED PROTEIN"/>
    <property type="match status" value="1"/>
</dbReference>
<dbReference type="EMBL" id="MU865082">
    <property type="protein sequence ID" value="KAK4458116.1"/>
    <property type="molecule type" value="Genomic_DNA"/>
</dbReference>
<proteinExistence type="predicted"/>
<evidence type="ECO:0000256" key="2">
    <source>
        <dbReference type="ARBA" id="ARBA00022692"/>
    </source>
</evidence>
<organism evidence="7 8">
    <name type="scientific">Cladorrhinum samala</name>
    <dbReference type="NCBI Taxonomy" id="585594"/>
    <lineage>
        <taxon>Eukaryota</taxon>
        <taxon>Fungi</taxon>
        <taxon>Dikarya</taxon>
        <taxon>Ascomycota</taxon>
        <taxon>Pezizomycotina</taxon>
        <taxon>Sordariomycetes</taxon>
        <taxon>Sordariomycetidae</taxon>
        <taxon>Sordariales</taxon>
        <taxon>Podosporaceae</taxon>
        <taxon>Cladorrhinum</taxon>
    </lineage>
</organism>
<dbReference type="GO" id="GO:0004252">
    <property type="term" value="F:serine-type endopeptidase activity"/>
    <property type="evidence" value="ECO:0007669"/>
    <property type="project" value="TreeGrafter"/>
</dbReference>
<keyword evidence="4 6" id="KW-0472">Membrane</keyword>
<name>A0AAV9HDX7_9PEZI</name>
<evidence type="ECO:0000313" key="7">
    <source>
        <dbReference type="EMBL" id="KAK4458116.1"/>
    </source>
</evidence>
<feature type="transmembrane region" description="Helical" evidence="6">
    <location>
        <begin position="46"/>
        <end position="72"/>
    </location>
</feature>
<evidence type="ECO:0000313" key="8">
    <source>
        <dbReference type="Proteomes" id="UP001321749"/>
    </source>
</evidence>
<evidence type="ECO:0000256" key="1">
    <source>
        <dbReference type="ARBA" id="ARBA00004141"/>
    </source>
</evidence>
<dbReference type="PANTHER" id="PTHR43066:SF21">
    <property type="entry name" value="UBIQUITIN-ASSOCIATED DOMAIN-CONTAINING PROTEIN 2"/>
    <property type="match status" value="1"/>
</dbReference>
<dbReference type="Pfam" id="PF08551">
    <property type="entry name" value="DUF1751"/>
    <property type="match status" value="1"/>
</dbReference>
<dbReference type="Gene3D" id="1.20.1540.10">
    <property type="entry name" value="Rhomboid-like"/>
    <property type="match status" value="1"/>
</dbReference>
<feature type="transmembrane region" description="Helical" evidence="6">
    <location>
        <begin position="112"/>
        <end position="130"/>
    </location>
</feature>
<dbReference type="InterPro" id="IPR013861">
    <property type="entry name" value="TMEM115/Pdh1/Rbl19"/>
</dbReference>
<gene>
    <name evidence="7" type="ORF">QBC42DRAFT_277464</name>
</gene>
<dbReference type="SUPFAM" id="SSF144091">
    <property type="entry name" value="Rhomboid-like"/>
    <property type="match status" value="1"/>
</dbReference>
<feature type="region of interest" description="Disordered" evidence="5">
    <location>
        <begin position="234"/>
        <end position="263"/>
    </location>
</feature>
<dbReference type="GO" id="GO:0006890">
    <property type="term" value="P:retrograde vesicle-mediated transport, Golgi to endoplasmic reticulum"/>
    <property type="evidence" value="ECO:0007669"/>
    <property type="project" value="InterPro"/>
</dbReference>
<reference evidence="7" key="2">
    <citation type="submission" date="2023-06" db="EMBL/GenBank/DDBJ databases">
        <authorList>
            <consortium name="Lawrence Berkeley National Laboratory"/>
            <person name="Mondo S.J."/>
            <person name="Hensen N."/>
            <person name="Bonometti L."/>
            <person name="Westerberg I."/>
            <person name="Brannstrom I.O."/>
            <person name="Guillou S."/>
            <person name="Cros-Aarteil S."/>
            <person name="Calhoun S."/>
            <person name="Haridas S."/>
            <person name="Kuo A."/>
            <person name="Pangilinan J."/>
            <person name="Riley R."/>
            <person name="Labutti K."/>
            <person name="Andreopoulos B."/>
            <person name="Lipzen A."/>
            <person name="Chen C."/>
            <person name="Yanf M."/>
            <person name="Daum C."/>
            <person name="Ng V."/>
            <person name="Clum A."/>
            <person name="Steindorff A."/>
            <person name="Ohm R."/>
            <person name="Martin F."/>
            <person name="Silar P."/>
            <person name="Natvig D."/>
            <person name="Lalanne C."/>
            <person name="Gautier V."/>
            <person name="Ament-Velasquez S.L."/>
            <person name="Kruys A."/>
            <person name="Hutchinson M.I."/>
            <person name="Powell A.J."/>
            <person name="Barry K."/>
            <person name="Miller A.N."/>
            <person name="Grigoriev I.V."/>
            <person name="Debuchy R."/>
            <person name="Gladieux P."/>
            <person name="Thoren M.H."/>
            <person name="Johannesson H."/>
        </authorList>
    </citation>
    <scope>NUCLEOTIDE SEQUENCE</scope>
    <source>
        <strain evidence="7">PSN324</strain>
    </source>
</reference>
<feature type="transmembrane region" description="Helical" evidence="6">
    <location>
        <begin position="12"/>
        <end position="34"/>
    </location>
</feature>
<evidence type="ECO:0000256" key="6">
    <source>
        <dbReference type="SAM" id="Phobius"/>
    </source>
</evidence>
<evidence type="ECO:0000256" key="5">
    <source>
        <dbReference type="SAM" id="MobiDB-lite"/>
    </source>
</evidence>
<reference evidence="7" key="1">
    <citation type="journal article" date="2023" name="Mol. Phylogenet. Evol.">
        <title>Genome-scale phylogeny and comparative genomics of the fungal order Sordariales.</title>
        <authorList>
            <person name="Hensen N."/>
            <person name="Bonometti L."/>
            <person name="Westerberg I."/>
            <person name="Brannstrom I.O."/>
            <person name="Guillou S."/>
            <person name="Cros-Aarteil S."/>
            <person name="Calhoun S."/>
            <person name="Haridas S."/>
            <person name="Kuo A."/>
            <person name="Mondo S."/>
            <person name="Pangilinan J."/>
            <person name="Riley R."/>
            <person name="LaButti K."/>
            <person name="Andreopoulos B."/>
            <person name="Lipzen A."/>
            <person name="Chen C."/>
            <person name="Yan M."/>
            <person name="Daum C."/>
            <person name="Ng V."/>
            <person name="Clum A."/>
            <person name="Steindorff A."/>
            <person name="Ohm R.A."/>
            <person name="Martin F."/>
            <person name="Silar P."/>
            <person name="Natvig D.O."/>
            <person name="Lalanne C."/>
            <person name="Gautier V."/>
            <person name="Ament-Velasquez S.L."/>
            <person name="Kruys A."/>
            <person name="Hutchinson M.I."/>
            <person name="Powell A.J."/>
            <person name="Barry K."/>
            <person name="Miller A.N."/>
            <person name="Grigoriev I.V."/>
            <person name="Debuchy R."/>
            <person name="Gladieux P."/>
            <person name="Hiltunen Thoren M."/>
            <person name="Johannesson H."/>
        </authorList>
    </citation>
    <scope>NUCLEOTIDE SEQUENCE</scope>
    <source>
        <strain evidence="7">PSN324</strain>
    </source>
</reference>
<evidence type="ECO:0008006" key="9">
    <source>
        <dbReference type="Google" id="ProtNLM"/>
    </source>
</evidence>
<evidence type="ECO:0000256" key="3">
    <source>
        <dbReference type="ARBA" id="ARBA00022989"/>
    </source>
</evidence>
<dbReference type="SMART" id="SM01160">
    <property type="entry name" value="DUF1751"/>
    <property type="match status" value="1"/>
</dbReference>